<dbReference type="InterPro" id="IPR036188">
    <property type="entry name" value="FAD/NAD-bd_sf"/>
</dbReference>
<dbReference type="InterPro" id="IPR006076">
    <property type="entry name" value="FAD-dep_OxRdtase"/>
</dbReference>
<evidence type="ECO:0000313" key="2">
    <source>
        <dbReference type="EMBL" id="TYQ03725.1"/>
    </source>
</evidence>
<proteinExistence type="predicted"/>
<name>A0A652YNN9_NOCGL</name>
<gene>
    <name evidence="2" type="ORF">FNL38_10492</name>
</gene>
<dbReference type="Gene3D" id="3.30.9.10">
    <property type="entry name" value="D-Amino Acid Oxidase, subunit A, domain 2"/>
    <property type="match status" value="1"/>
</dbReference>
<comment type="caution">
    <text evidence="2">The sequence shown here is derived from an EMBL/GenBank/DDBJ whole genome shotgun (WGS) entry which is preliminary data.</text>
</comment>
<dbReference type="PANTHER" id="PTHR13847">
    <property type="entry name" value="SARCOSINE DEHYDROGENASE-RELATED"/>
    <property type="match status" value="1"/>
</dbReference>
<dbReference type="SUPFAM" id="SSF51905">
    <property type="entry name" value="FAD/NAD(P)-binding domain"/>
    <property type="match status" value="1"/>
</dbReference>
<dbReference type="Pfam" id="PF01266">
    <property type="entry name" value="DAO"/>
    <property type="match status" value="1"/>
</dbReference>
<dbReference type="EMBL" id="VNIQ01000004">
    <property type="protein sequence ID" value="TYQ03725.1"/>
    <property type="molecule type" value="Genomic_DNA"/>
</dbReference>
<evidence type="ECO:0000259" key="1">
    <source>
        <dbReference type="Pfam" id="PF01266"/>
    </source>
</evidence>
<feature type="domain" description="FAD dependent oxidoreductase" evidence="1">
    <location>
        <begin position="16"/>
        <end position="367"/>
    </location>
</feature>
<organism evidence="2">
    <name type="scientific">Nocardia globerula</name>
    <dbReference type="NCBI Taxonomy" id="1818"/>
    <lineage>
        <taxon>Bacteria</taxon>
        <taxon>Bacillati</taxon>
        <taxon>Actinomycetota</taxon>
        <taxon>Actinomycetes</taxon>
        <taxon>Mycobacteriales</taxon>
        <taxon>Nocardiaceae</taxon>
        <taxon>Nocardia</taxon>
    </lineage>
</organism>
<dbReference type="Gene3D" id="3.50.50.60">
    <property type="entry name" value="FAD/NAD(P)-binding domain"/>
    <property type="match status" value="1"/>
</dbReference>
<accession>A0A652YNN9</accession>
<dbReference type="AlphaFoldDB" id="A0A652YNN9"/>
<reference evidence="2" key="1">
    <citation type="submission" date="2019-07" db="EMBL/GenBank/DDBJ databases">
        <title>Genomic Encyclopedia of Type Strains, Phase IV (KMG-IV): sequencing the most valuable type-strain genomes for metagenomic binning, comparative biology and taxonomic classification.</title>
        <authorList>
            <person name="Goeker M."/>
        </authorList>
    </citation>
    <scope>NUCLEOTIDE SEQUENCE</scope>
    <source>
        <strain evidence="2">DSM 44596</strain>
    </source>
</reference>
<dbReference type="GO" id="GO:0005737">
    <property type="term" value="C:cytoplasm"/>
    <property type="evidence" value="ECO:0007669"/>
    <property type="project" value="TreeGrafter"/>
</dbReference>
<sequence length="391" mass="41135">MSTEPMPTEFMTSEVDVVIIGAGIVGAAAAFRLTDAGFRVVVLDRSVPNCAGSGTTAGNLHIQTIHTRRPGQGVALDVRRLLPLQLAASQLWDQLEHDVPGGVGLVRCGGYMVAETEEQCDALAQKHEWEREVGIPTRLLTGDEARQELPLLGSTIAGASWCGLDGYAEPDIAGPALLAEAVARGAQLATDTKVTAIERIGESWNVSTAKGTWQAPHVVNAAGPWMAEVAAMVDVQLELRALSLQMHTLAAPPETLNVLVQHVGEGISIKQDRRNRIVLGGGWPAGQFRTAGAAPIREESIAGNLAQTGRLMPGLGEIELSDVWTGPVVTTPDELPIIGELESAPGVFVAGGTYSFTFASLWADVLTALVQGKEPAVDVSSFGPARLTASH</sequence>
<protein>
    <submittedName>
        <fullName evidence="2">Glycine oxidase</fullName>
    </submittedName>
</protein>